<dbReference type="Pfam" id="PF00722">
    <property type="entry name" value="Glyco_hydro_16"/>
    <property type="match status" value="2"/>
</dbReference>
<dbReference type="PANTHER" id="PTHR31062">
    <property type="entry name" value="XYLOGLUCAN ENDOTRANSGLUCOSYLASE/HYDROLASE PROTEIN 8-RELATED"/>
    <property type="match status" value="1"/>
</dbReference>
<keyword evidence="12" id="KW-1185">Reference proteome</keyword>
<accession>A0A811S3L9</accession>
<keyword evidence="6" id="KW-0326">Glycosidase</keyword>
<dbReference type="InterPro" id="IPR008264">
    <property type="entry name" value="Beta_glucanase"/>
</dbReference>
<proteinExistence type="predicted"/>
<dbReference type="InterPro" id="IPR010713">
    <property type="entry name" value="XET_C"/>
</dbReference>
<dbReference type="InterPro" id="IPR013320">
    <property type="entry name" value="ConA-like_dom_sf"/>
</dbReference>
<feature type="region of interest" description="Disordered" evidence="9">
    <location>
        <begin position="534"/>
        <end position="555"/>
    </location>
</feature>
<feature type="active site" description="Proton donor" evidence="8">
    <location>
        <position position="73"/>
    </location>
</feature>
<keyword evidence="3" id="KW-0378">Hydrolase</keyword>
<dbReference type="InterPro" id="IPR016455">
    <property type="entry name" value="XTH"/>
</dbReference>
<evidence type="ECO:0000259" key="10">
    <source>
        <dbReference type="PROSITE" id="PS51762"/>
    </source>
</evidence>
<dbReference type="AlphaFoldDB" id="A0A811S3L9"/>
<evidence type="ECO:0000256" key="1">
    <source>
        <dbReference type="ARBA" id="ARBA00012152"/>
    </source>
</evidence>
<evidence type="ECO:0000256" key="7">
    <source>
        <dbReference type="ARBA" id="ARBA00034022"/>
    </source>
</evidence>
<dbReference type="GO" id="GO:0048046">
    <property type="term" value="C:apoplast"/>
    <property type="evidence" value="ECO:0007669"/>
    <property type="project" value="InterPro"/>
</dbReference>
<feature type="active site" description="Nucleophile" evidence="8">
    <location>
        <position position="69"/>
    </location>
</feature>
<dbReference type="FunFam" id="2.60.120.200:FF:000025">
    <property type="entry name" value="Xyloglucan endotransglucosylase/hydrolase"/>
    <property type="match status" value="1"/>
</dbReference>
<feature type="domain" description="GH16" evidence="10">
    <location>
        <begin position="1"/>
        <end position="183"/>
    </location>
</feature>
<dbReference type="PROSITE" id="PS01034">
    <property type="entry name" value="GH16_1"/>
    <property type="match status" value="2"/>
</dbReference>
<dbReference type="Gene3D" id="2.60.120.200">
    <property type="match status" value="2"/>
</dbReference>
<dbReference type="GO" id="GO:0042546">
    <property type="term" value="P:cell wall biogenesis"/>
    <property type="evidence" value="ECO:0007669"/>
    <property type="project" value="InterPro"/>
</dbReference>
<sequence length="613" mass="67578">MTWGQGRGKVVDGGRGLDLTLDKTSGSGFQSKNEYLFGKIDMQIKLVPGNSAGTVTTFYLSSAGSAHDEIDFEFLGNVSGEPYTLHTNVFAQGQGQREQQFRLWFDPTKDFHTYSVVWNPQHVIFAVDGTPIRDFKNHEARGVAFPRTQPMRLYASLWNADDWATQGGRVKADWTQAPFVASFRGFSADACVWANGKQQCPVGTMEAAAGGGRRGSWWNQQLSDMSYRRMRWVQRKFMIYNYCTDAKRFPQGVPAECKLRSQAQRPAPAPRAAARPVYAATVVLPGTIPPCVAPLATFCRVPHRVLLDDSHGGTGSVCCGPRRCWATGKPCRRKERACRLALAFGESAWLRALKSIQLLSLALPFVATLAVATATAAGGDHNFQRDFDVVWGAGNARFRDGGRTVELSLDERTGAQLQSKQRYLFGRFDLEMKLVPGESAGTITSFYICTGGAQHDEVDFEFLGNASGEPYLLHTNIFSDGRGEREQQLALWFDPTRAFHTYTILWNPHSIVLYVDGVPIRVFANNAAAGCRSRRGSRRGCSPASGTPRSGPRRASAPFVATYRRYNVTNACVWDEEEVAGGHGARRWWRWVAGRVGGGRPRGCRSVMTGGAG</sequence>
<evidence type="ECO:0000256" key="8">
    <source>
        <dbReference type="PIRSR" id="PIRSR608264-1"/>
    </source>
</evidence>
<dbReference type="InterPro" id="IPR008263">
    <property type="entry name" value="GH16_AS"/>
</dbReference>
<keyword evidence="5" id="KW-0325">Glycoprotein</keyword>
<keyword evidence="2" id="KW-0808">Transferase</keyword>
<dbReference type="EC" id="2.4.1.207" evidence="1"/>
<evidence type="ECO:0000256" key="5">
    <source>
        <dbReference type="ARBA" id="ARBA00023180"/>
    </source>
</evidence>
<dbReference type="PROSITE" id="PS51762">
    <property type="entry name" value="GH16_2"/>
    <property type="match status" value="2"/>
</dbReference>
<reference evidence="11" key="1">
    <citation type="submission" date="2020-10" db="EMBL/GenBank/DDBJ databases">
        <authorList>
            <person name="Han B."/>
            <person name="Lu T."/>
            <person name="Zhao Q."/>
            <person name="Huang X."/>
            <person name="Zhao Y."/>
        </authorList>
    </citation>
    <scope>NUCLEOTIDE SEQUENCE</scope>
</reference>
<dbReference type="GO" id="GO:0010411">
    <property type="term" value="P:xyloglucan metabolic process"/>
    <property type="evidence" value="ECO:0007669"/>
    <property type="project" value="InterPro"/>
</dbReference>
<evidence type="ECO:0000256" key="9">
    <source>
        <dbReference type="SAM" id="MobiDB-lite"/>
    </source>
</evidence>
<keyword evidence="4" id="KW-1015">Disulfide bond</keyword>
<dbReference type="EMBL" id="CAJGYO010000018">
    <property type="protein sequence ID" value="CAD6335613.1"/>
    <property type="molecule type" value="Genomic_DNA"/>
</dbReference>
<dbReference type="CDD" id="cd02176">
    <property type="entry name" value="GH16_XET"/>
    <property type="match status" value="1"/>
</dbReference>
<comment type="catalytic activity">
    <reaction evidence="7">
        <text>breaks a beta-(1-&gt;4) bond in the backbone of a xyloglucan and transfers the xyloglucanyl segment on to O-4 of the non-reducing terminal glucose residue of an acceptor, which can be a xyloglucan or an oligosaccharide of xyloglucan.</text>
        <dbReference type="EC" id="2.4.1.207"/>
    </reaction>
</comment>
<feature type="domain" description="GH16" evidence="10">
    <location>
        <begin position="377"/>
        <end position="571"/>
    </location>
</feature>
<dbReference type="GO" id="GO:0004553">
    <property type="term" value="F:hydrolase activity, hydrolyzing O-glycosyl compounds"/>
    <property type="evidence" value="ECO:0007669"/>
    <property type="project" value="InterPro"/>
</dbReference>
<evidence type="ECO:0000256" key="4">
    <source>
        <dbReference type="ARBA" id="ARBA00023157"/>
    </source>
</evidence>
<evidence type="ECO:0000256" key="6">
    <source>
        <dbReference type="ARBA" id="ARBA00023295"/>
    </source>
</evidence>
<organism evidence="11 12">
    <name type="scientific">Miscanthus lutarioriparius</name>
    <dbReference type="NCBI Taxonomy" id="422564"/>
    <lineage>
        <taxon>Eukaryota</taxon>
        <taxon>Viridiplantae</taxon>
        <taxon>Streptophyta</taxon>
        <taxon>Embryophyta</taxon>
        <taxon>Tracheophyta</taxon>
        <taxon>Spermatophyta</taxon>
        <taxon>Magnoliopsida</taxon>
        <taxon>Liliopsida</taxon>
        <taxon>Poales</taxon>
        <taxon>Poaceae</taxon>
        <taxon>PACMAD clade</taxon>
        <taxon>Panicoideae</taxon>
        <taxon>Andropogonodae</taxon>
        <taxon>Andropogoneae</taxon>
        <taxon>Saccharinae</taxon>
        <taxon>Miscanthus</taxon>
    </lineage>
</organism>
<dbReference type="GO" id="GO:0016762">
    <property type="term" value="F:xyloglucan:xyloglucosyl transferase activity"/>
    <property type="evidence" value="ECO:0007669"/>
    <property type="project" value="UniProtKB-EC"/>
</dbReference>
<evidence type="ECO:0000313" key="12">
    <source>
        <dbReference type="Proteomes" id="UP000604825"/>
    </source>
</evidence>
<comment type="caution">
    <text evidence="11">The sequence shown here is derived from an EMBL/GenBank/DDBJ whole genome shotgun (WGS) entry which is preliminary data.</text>
</comment>
<gene>
    <name evidence="11" type="ORF">NCGR_LOCUS59711</name>
</gene>
<dbReference type="Proteomes" id="UP000604825">
    <property type="component" value="Unassembled WGS sequence"/>
</dbReference>
<dbReference type="SUPFAM" id="SSF49899">
    <property type="entry name" value="Concanavalin A-like lectins/glucanases"/>
    <property type="match status" value="2"/>
</dbReference>
<evidence type="ECO:0000256" key="2">
    <source>
        <dbReference type="ARBA" id="ARBA00022679"/>
    </source>
</evidence>
<dbReference type="InterPro" id="IPR044791">
    <property type="entry name" value="Beta-glucanase/XTH"/>
</dbReference>
<protein>
    <recommendedName>
        <fullName evidence="1">xyloglucan:xyloglucosyl transferase</fullName>
        <ecNumber evidence="1">2.4.1.207</ecNumber>
    </recommendedName>
</protein>
<dbReference type="Pfam" id="PF06955">
    <property type="entry name" value="XET_C"/>
    <property type="match status" value="1"/>
</dbReference>
<dbReference type="InterPro" id="IPR000757">
    <property type="entry name" value="Beta-glucanase-like"/>
</dbReference>
<name>A0A811S3L9_9POAL</name>
<dbReference type="OrthoDB" id="4781at2759"/>
<evidence type="ECO:0000256" key="3">
    <source>
        <dbReference type="ARBA" id="ARBA00022801"/>
    </source>
</evidence>
<dbReference type="PRINTS" id="PR00737">
    <property type="entry name" value="GLHYDRLASE16"/>
</dbReference>
<evidence type="ECO:0000313" key="11">
    <source>
        <dbReference type="EMBL" id="CAD6335613.1"/>
    </source>
</evidence>